<dbReference type="Gene3D" id="1.10.8.60">
    <property type="match status" value="1"/>
</dbReference>
<reference evidence="14 15" key="1">
    <citation type="submission" date="2015-11" db="EMBL/GenBank/DDBJ databases">
        <authorList>
            <person name="Lin W."/>
        </authorList>
    </citation>
    <scope>NUCLEOTIDE SEQUENCE [LARGE SCALE GENOMIC DNA]</scope>
    <source>
        <strain evidence="14 15">HCH-1</strain>
    </source>
</reference>
<dbReference type="InterPro" id="IPR013317">
    <property type="entry name" value="DnaA_dom"/>
</dbReference>
<dbReference type="EMBL" id="LNQR01000068">
    <property type="protein sequence ID" value="KWT84427.1"/>
    <property type="molecule type" value="Genomic_DNA"/>
</dbReference>
<evidence type="ECO:0000256" key="7">
    <source>
        <dbReference type="ARBA" id="ARBA00023125"/>
    </source>
</evidence>
<dbReference type="InterPro" id="IPR038454">
    <property type="entry name" value="DnaA_N_sf"/>
</dbReference>
<dbReference type="InterPro" id="IPR013159">
    <property type="entry name" value="DnaA_C"/>
</dbReference>
<comment type="function">
    <text evidence="8 10">Plays an essential role in the initiation and regulation of chromosomal replication. ATP-DnaA binds to the origin of replication (oriC) to initiate formation of the DNA replication initiation complex once per cell cycle. Binds the DnaA box (a 9 base pair repeat at the origin) and separates the double-stranded (ds)DNA. Forms a right-handed helical filament on oriC DNA; dsDNA binds to the exterior of the filament while single-stranded (ss)DNA is stabiized in the filament's interior. The ATP-DnaA-oriC complex binds and stabilizes one strand of the AT-rich DNA unwinding element (DUE), permitting loading of DNA polymerase. After initiation quickly degrades to an ADP-DnaA complex that is not apt for DNA replication. Binds acidic phospholipids.</text>
</comment>
<proteinExistence type="inferred from homology"/>
<dbReference type="InterPro" id="IPR020591">
    <property type="entry name" value="Chromosome_initiator_DnaA-like"/>
</dbReference>
<dbReference type="Gene3D" id="3.30.300.180">
    <property type="match status" value="1"/>
</dbReference>
<comment type="caution">
    <text evidence="14">The sequence shown here is derived from an EMBL/GenBank/DDBJ whole genome shotgun (WGS) entry which is preliminary data.</text>
</comment>
<gene>
    <name evidence="8 14" type="primary">dnaA</name>
    <name evidence="14" type="ORF">ASN18_1923</name>
</gene>
<feature type="domain" description="AAA+ ATPase" evidence="12">
    <location>
        <begin position="146"/>
        <end position="274"/>
    </location>
</feature>
<dbReference type="InterPro" id="IPR027417">
    <property type="entry name" value="P-loop_NTPase"/>
</dbReference>
<evidence type="ECO:0000256" key="6">
    <source>
        <dbReference type="ARBA" id="ARBA00023121"/>
    </source>
</evidence>
<dbReference type="Pfam" id="PF11638">
    <property type="entry name" value="DnaA_N"/>
    <property type="match status" value="1"/>
</dbReference>
<dbReference type="NCBIfam" id="TIGR00362">
    <property type="entry name" value="DnaA"/>
    <property type="match status" value="1"/>
</dbReference>
<keyword evidence="6 8" id="KW-0446">Lipid-binding</keyword>
<comment type="subcellular location">
    <subcellularLocation>
        <location evidence="8">Cytoplasm</location>
    </subcellularLocation>
</comment>
<keyword evidence="4 8" id="KW-0547">Nucleotide-binding</keyword>
<dbReference type="PRINTS" id="PR00051">
    <property type="entry name" value="DNAA"/>
</dbReference>
<feature type="region of interest" description="Domain IV, binds dsDNA" evidence="8">
    <location>
        <begin position="330"/>
        <end position="449"/>
    </location>
</feature>
<feature type="binding site" evidence="8">
    <location>
        <position position="161"/>
    </location>
    <ligand>
        <name>ATP</name>
        <dbReference type="ChEBI" id="CHEBI:30616"/>
    </ligand>
</feature>
<comment type="subunit">
    <text evidence="8">Oligomerizes as a right-handed, spiral filament on DNA at oriC.</text>
</comment>
<evidence type="ECO:0000256" key="1">
    <source>
        <dbReference type="ARBA" id="ARBA00006583"/>
    </source>
</evidence>
<dbReference type="Pfam" id="PF00308">
    <property type="entry name" value="Bac_DnaA"/>
    <property type="match status" value="1"/>
</dbReference>
<evidence type="ECO:0000313" key="14">
    <source>
        <dbReference type="EMBL" id="KWT84427.1"/>
    </source>
</evidence>
<evidence type="ECO:0000256" key="3">
    <source>
        <dbReference type="ARBA" id="ARBA00022705"/>
    </source>
</evidence>
<evidence type="ECO:0000256" key="8">
    <source>
        <dbReference type="HAMAP-Rule" id="MF_00377"/>
    </source>
</evidence>
<dbReference type="SUPFAM" id="SSF48295">
    <property type="entry name" value="TrpR-like"/>
    <property type="match status" value="1"/>
</dbReference>
<dbReference type="RefSeq" id="WP_085052534.1">
    <property type="nucleotide sequence ID" value="NZ_LNQR01000068.1"/>
</dbReference>
<evidence type="ECO:0000313" key="15">
    <source>
        <dbReference type="Proteomes" id="UP000060487"/>
    </source>
</evidence>
<dbReference type="InterPro" id="IPR001957">
    <property type="entry name" value="Chromosome_initiator_DnaA"/>
</dbReference>
<evidence type="ECO:0000259" key="13">
    <source>
        <dbReference type="SMART" id="SM00760"/>
    </source>
</evidence>
<name>A0ABR5SEH9_9BACT</name>
<comment type="domain">
    <text evidence="8">Domain I is involved in oligomerization and binding regulators, domain II is flexibile and of varying length in different bacteria, domain III forms the AAA+ region, while domain IV binds dsDNA.</text>
</comment>
<feature type="domain" description="Chromosomal replication initiator DnaA C-terminal" evidence="13">
    <location>
        <begin position="357"/>
        <end position="426"/>
    </location>
</feature>
<keyword evidence="15" id="KW-1185">Reference proteome</keyword>
<dbReference type="InterPro" id="IPR018312">
    <property type="entry name" value="Chromosome_initiator_DnaA_CS"/>
</dbReference>
<evidence type="ECO:0000256" key="11">
    <source>
        <dbReference type="RuleBase" id="RU004227"/>
    </source>
</evidence>
<keyword evidence="5 8" id="KW-0067">ATP-binding</keyword>
<keyword evidence="2 8" id="KW-0963">Cytoplasm</keyword>
<feature type="binding site" evidence="8">
    <location>
        <position position="157"/>
    </location>
    <ligand>
        <name>ATP</name>
        <dbReference type="ChEBI" id="CHEBI:30616"/>
    </ligand>
</feature>
<evidence type="ECO:0000256" key="9">
    <source>
        <dbReference type="NCBIfam" id="TIGR00362"/>
    </source>
</evidence>
<dbReference type="Gene3D" id="3.40.50.300">
    <property type="entry name" value="P-loop containing nucleotide triphosphate hydrolases"/>
    <property type="match status" value="1"/>
</dbReference>
<feature type="region of interest" description="Domain III, AAA+ region" evidence="8">
    <location>
        <begin position="113"/>
        <end position="329"/>
    </location>
</feature>
<evidence type="ECO:0000256" key="10">
    <source>
        <dbReference type="RuleBase" id="RU000577"/>
    </source>
</evidence>
<dbReference type="PROSITE" id="PS01008">
    <property type="entry name" value="DNAA"/>
    <property type="match status" value="1"/>
</dbReference>
<dbReference type="Proteomes" id="UP000060487">
    <property type="component" value="Unassembled WGS sequence"/>
</dbReference>
<dbReference type="Gene3D" id="1.10.1750.10">
    <property type="match status" value="1"/>
</dbReference>
<dbReference type="CDD" id="cd06571">
    <property type="entry name" value="Bac_DnaA_C"/>
    <property type="match status" value="1"/>
</dbReference>
<dbReference type="PANTHER" id="PTHR30050">
    <property type="entry name" value="CHROMOSOMAL REPLICATION INITIATOR PROTEIN DNAA"/>
    <property type="match status" value="1"/>
</dbReference>
<dbReference type="SMART" id="SM00382">
    <property type="entry name" value="AAA"/>
    <property type="match status" value="1"/>
</dbReference>
<evidence type="ECO:0000256" key="2">
    <source>
        <dbReference type="ARBA" id="ARBA00022490"/>
    </source>
</evidence>
<dbReference type="SUPFAM" id="SSF52540">
    <property type="entry name" value="P-loop containing nucleoside triphosphate hydrolases"/>
    <property type="match status" value="1"/>
</dbReference>
<feature type="binding site" evidence="8">
    <location>
        <position position="159"/>
    </location>
    <ligand>
        <name>ATP</name>
        <dbReference type="ChEBI" id="CHEBI:30616"/>
    </ligand>
</feature>
<comment type="caution">
    <text evidence="8">Lacks conserved residue(s) required for the propagation of feature annotation.</text>
</comment>
<dbReference type="HAMAP" id="MF_00377">
    <property type="entry name" value="DnaA_bact"/>
    <property type="match status" value="1"/>
</dbReference>
<dbReference type="Pfam" id="PF08299">
    <property type="entry name" value="Bac_DnaA_C"/>
    <property type="match status" value="1"/>
</dbReference>
<dbReference type="SMART" id="SM00760">
    <property type="entry name" value="Bac_DnaA_C"/>
    <property type="match status" value="1"/>
</dbReference>
<feature type="region of interest" description="Domain I, interacts with DnaA modulators" evidence="8">
    <location>
        <begin position="1"/>
        <end position="85"/>
    </location>
</feature>
<accession>A0ABR5SEH9</accession>
<evidence type="ECO:0000259" key="12">
    <source>
        <dbReference type="SMART" id="SM00382"/>
    </source>
</evidence>
<dbReference type="InterPro" id="IPR010921">
    <property type="entry name" value="Trp_repressor/repl_initiator"/>
</dbReference>
<organism evidence="14 15">
    <name type="scientific">Candidatus Magnetominusculus xianensis</name>
    <dbReference type="NCBI Taxonomy" id="1748249"/>
    <lineage>
        <taxon>Bacteria</taxon>
        <taxon>Pseudomonadati</taxon>
        <taxon>Nitrospirota</taxon>
        <taxon>Nitrospiria</taxon>
        <taxon>Nitrospirales</taxon>
        <taxon>Nitrospiraceae</taxon>
        <taxon>Candidatus Magnetominusculus</taxon>
    </lineage>
</organism>
<evidence type="ECO:0000256" key="5">
    <source>
        <dbReference type="ARBA" id="ARBA00022840"/>
    </source>
</evidence>
<dbReference type="InterPro" id="IPR024633">
    <property type="entry name" value="DnaA_N_dom"/>
</dbReference>
<feature type="binding site" evidence="8">
    <location>
        <position position="160"/>
    </location>
    <ligand>
        <name>ATP</name>
        <dbReference type="ChEBI" id="CHEBI:30616"/>
    </ligand>
</feature>
<keyword evidence="7 8" id="KW-0238">DNA-binding</keyword>
<dbReference type="InterPro" id="IPR003593">
    <property type="entry name" value="AAA+_ATPase"/>
</dbReference>
<dbReference type="PANTHER" id="PTHR30050:SF2">
    <property type="entry name" value="CHROMOSOMAL REPLICATION INITIATOR PROTEIN DNAA"/>
    <property type="match status" value="1"/>
</dbReference>
<comment type="similarity">
    <text evidence="1 8 11">Belongs to the DnaA family.</text>
</comment>
<sequence>MDIGNTWKDCLDFIERKIGRSTYDLWFKPIKLLELKDNAAILSVPNRFFREWIEDNYPRLISDAFEWVMKDNINVQFKVDHEPAAPASDSVKKDALTQARKAKLANLAGKGIFLNPKYIFETFVVGPSNQFVHAAALAVSESLGKTYNPLFIYGDVGLGKTHIITAIGNKVADMLPNANVIYVSSEQFTNEVVSAIRHEKMSDLKEKYRTVDILLLDDVQFIANKTQTQVEFFHTFNALYEKQKQIVISSDRPPKELSDITDRLKSRFTMGLIADIQPPSVELKMAILQKKAEAHKINMPEDMVYFLATKIKSNIRELEGCLIKLAAHSNLTGRPINVSLAKEVLKDIFTDETKPVTTDNIQKVVCDYFGVKLPELKSKKRTKEIAMPRQTAMYITKKLTDMSLGDIGKAFGGKDHATVIYACKQIEAKMEKDEAFNKTVEYLINKIKP</sequence>
<protein>
    <recommendedName>
        <fullName evidence="8 9">Chromosomal replication initiator protein DnaA</fullName>
    </recommendedName>
</protein>
<keyword evidence="3 8" id="KW-0235">DNA replication</keyword>
<evidence type="ECO:0000256" key="4">
    <source>
        <dbReference type="ARBA" id="ARBA00022741"/>
    </source>
</evidence>
<dbReference type="CDD" id="cd00009">
    <property type="entry name" value="AAA"/>
    <property type="match status" value="1"/>
</dbReference>